<feature type="compositionally biased region" description="Basic and acidic residues" evidence="2">
    <location>
        <begin position="300"/>
        <end position="411"/>
    </location>
</feature>
<feature type="compositionally biased region" description="Basic and acidic residues" evidence="2">
    <location>
        <begin position="12"/>
        <end position="60"/>
    </location>
</feature>
<dbReference type="Pfam" id="PF00261">
    <property type="entry name" value="Tropomyosin"/>
    <property type="match status" value="1"/>
</dbReference>
<dbReference type="InterPro" id="IPR005312">
    <property type="entry name" value="DUF1759"/>
</dbReference>
<reference evidence="3" key="1">
    <citation type="submission" date="2020-04" db="EMBL/GenBank/DDBJ databases">
        <authorList>
            <person name="Alioto T."/>
            <person name="Alioto T."/>
            <person name="Gomez Garrido J."/>
        </authorList>
    </citation>
    <scope>NUCLEOTIDE SEQUENCE</scope>
    <source>
        <strain evidence="3">A484AB</strain>
    </source>
</reference>
<comment type="caution">
    <text evidence="3">The sequence shown here is derived from an EMBL/GenBank/DDBJ whole genome shotgun (WGS) entry which is preliminary data.</text>
</comment>
<dbReference type="Pfam" id="PF03564">
    <property type="entry name" value="DUF1759"/>
    <property type="match status" value="1"/>
</dbReference>
<feature type="region of interest" description="Disordered" evidence="2">
    <location>
        <begin position="1"/>
        <end position="619"/>
    </location>
</feature>
<dbReference type="Gene3D" id="1.20.5.340">
    <property type="match status" value="1"/>
</dbReference>
<evidence type="ECO:0000256" key="1">
    <source>
        <dbReference type="ARBA" id="ARBA00023054"/>
    </source>
</evidence>
<dbReference type="Proteomes" id="UP001152795">
    <property type="component" value="Unassembled WGS sequence"/>
</dbReference>
<accession>A0A6S7HFE0</accession>
<dbReference type="PANTHER" id="PTHR47331:SF1">
    <property type="entry name" value="GAG-LIKE PROTEIN"/>
    <property type="match status" value="1"/>
</dbReference>
<dbReference type="InterPro" id="IPR000533">
    <property type="entry name" value="Tropomyosin"/>
</dbReference>
<evidence type="ECO:0000313" key="3">
    <source>
        <dbReference type="EMBL" id="CAB4002999.1"/>
    </source>
</evidence>
<name>A0A6S7HFE0_PARCT</name>
<feature type="compositionally biased region" description="Acidic residues" evidence="2">
    <location>
        <begin position="481"/>
        <end position="490"/>
    </location>
</feature>
<evidence type="ECO:0000256" key="2">
    <source>
        <dbReference type="SAM" id="MobiDB-lite"/>
    </source>
</evidence>
<feature type="region of interest" description="Disordered" evidence="2">
    <location>
        <begin position="1236"/>
        <end position="1256"/>
    </location>
</feature>
<evidence type="ECO:0000313" key="4">
    <source>
        <dbReference type="Proteomes" id="UP001152795"/>
    </source>
</evidence>
<feature type="compositionally biased region" description="Acidic residues" evidence="2">
    <location>
        <begin position="1"/>
        <end position="11"/>
    </location>
</feature>
<dbReference type="PANTHER" id="PTHR47331">
    <property type="entry name" value="PHD-TYPE DOMAIN-CONTAINING PROTEIN"/>
    <property type="match status" value="1"/>
</dbReference>
<dbReference type="EMBL" id="CACRXK020004508">
    <property type="protein sequence ID" value="CAB4002999.1"/>
    <property type="molecule type" value="Genomic_DNA"/>
</dbReference>
<protein>
    <submittedName>
        <fullName evidence="3">Uncharacterized protein</fullName>
    </submittedName>
</protein>
<keyword evidence="1" id="KW-0175">Coiled coil</keyword>
<dbReference type="Gene3D" id="1.20.5.170">
    <property type="match status" value="3"/>
</dbReference>
<feature type="compositionally biased region" description="Basic and acidic residues" evidence="2">
    <location>
        <begin position="163"/>
        <end position="292"/>
    </location>
</feature>
<dbReference type="SUPFAM" id="SSF57997">
    <property type="entry name" value="Tropomyosin"/>
    <property type="match status" value="4"/>
</dbReference>
<feature type="compositionally biased region" description="Basic and acidic residues" evidence="2">
    <location>
        <begin position="110"/>
        <end position="155"/>
    </location>
</feature>
<feature type="compositionally biased region" description="Basic and acidic residues" evidence="2">
    <location>
        <begin position="419"/>
        <end position="480"/>
    </location>
</feature>
<feature type="non-terminal residue" evidence="3">
    <location>
        <position position="1"/>
    </location>
</feature>
<organism evidence="3 4">
    <name type="scientific">Paramuricea clavata</name>
    <name type="common">Red gorgonian</name>
    <name type="synonym">Violescent sea-whip</name>
    <dbReference type="NCBI Taxonomy" id="317549"/>
    <lineage>
        <taxon>Eukaryota</taxon>
        <taxon>Metazoa</taxon>
        <taxon>Cnidaria</taxon>
        <taxon>Anthozoa</taxon>
        <taxon>Octocorallia</taxon>
        <taxon>Malacalcyonacea</taxon>
        <taxon>Plexauridae</taxon>
        <taxon>Paramuricea</taxon>
    </lineage>
</organism>
<sequence>MVPEAEDMVPEAEDKVPDAEDKVPDGENKVPEAEDKVPNAEDKVADAEDKVPDAEDKVPDAEDNVPDAENKVPDCEGKVPDGEDKVPESEDKVPDGEDKVPDAEDNVPDAEEKVPDAEDKVPDCDDKVPDAKEKVPDAEDKVPGAEDKVPDGEDKVPDDEDKVPDVEDKVPEAENKVPDSEDKVPDGEDKVTDFEDKVPYADDKVPDAEGKVPDADDKVPHSENRVPDGQDKVLDGEDKVPDAENKVSDAGDKFPEAEDKVPGAEDKLPGGEDKVPNAEDKVPDGEDKVPDGEDKDPDAEDKVADAEDKVSDAEDKVPDAEDKVPDAEDKVPHSENRVPDGEDKVLDGEDKVPDAENKVPDAEDKFPEAEDKVPDAENKVAESEKKVANAEEKVPNAEDKVPDGEDKVPDGEDKDPDADDKVPDAEDKVPDGEDKVPDGDDKVPDADDKVPDAEDKVPDAEDKVPDGEDKVSDGEDKVPDGEDNVPDAEDEVPHANDMVPDSEDKVPDGEDKVSDGEDKVPDAKDKGPDAEDKVPEAEDKLPDSEDKVTDCEDKVPDCEDKVPYDDDKVPYADDKVPDSEDKVPDGEDKVSDGEDKVPDGEDKVPDGEDKVPDAEEKVSVAEDKIPDGEDKEKNYAAAVELLERRFGKKVAIERAHVSQLLKVPPVYGEKDVRGLRILHDTVETHYRGLCALKVDENTYSGIVVPTLLEKIPDSVRLTITRGEEYLKWSIKELLQALLTEVELREDYRLTPQVKPPAGNGRRMYNASALQVNLDSGRDKDRCAFCMGKHRHEDCARVKDMRERRNLILVQCKNSSQALIKVINRSKEWLSIILIDLIPVSGDIIFGSFRGAEPYAKNSIGIRVNDEVHETFENEGHEPLPIFGLNASPFLLNATIRHHLNKFVSTDPCFVRKMLEGFYVDDLVSGGNTSEDAFELYNKARSRMESGGFRLRKWKTNDPTLRQKICESEKDVPQQNDTIRFNFEHIARLISGIIRLDKWIKDLVATREIYVDRCLYDANCIWFILVNTIRSALSSQLKLDGVRYWVNEILQLTNKDEWSYVSTHENPADIGIKRQRVFLKRRKRYSSLMRLLKVTAWVRRAVNNFRKLLNKNECVTTNLTAEEINRAEIEWLVRKLGLVEEDGVLRCTGRLGNSDLELDAQKPILLPKEHKFTRSVIEACHQKVHHCGVRSTVGIDFAGPLYAKDASEAFKRCLRKFTARPLTYERINSLPDVVDEREEAIGGGKSRDKKSEGRGVA</sequence>
<dbReference type="AlphaFoldDB" id="A0A6S7HFE0"/>
<feature type="compositionally biased region" description="Basic and acidic residues" evidence="2">
    <location>
        <begin position="68"/>
        <end position="102"/>
    </location>
</feature>
<feature type="compositionally biased region" description="Basic and acidic residues" evidence="2">
    <location>
        <begin position="502"/>
        <end position="619"/>
    </location>
</feature>
<proteinExistence type="predicted"/>
<feature type="compositionally biased region" description="Basic and acidic residues" evidence="2">
    <location>
        <begin position="1244"/>
        <end position="1256"/>
    </location>
</feature>
<keyword evidence="4" id="KW-1185">Reference proteome</keyword>
<gene>
    <name evidence="3" type="ORF">PACLA_8A043700</name>
</gene>